<dbReference type="AlphaFoldDB" id="A0AB73F7R0"/>
<dbReference type="EMBL" id="LLFE01000221">
    <property type="protein sequence ID" value="KQD08221.1"/>
    <property type="molecule type" value="Genomic_DNA"/>
</dbReference>
<proteinExistence type="predicted"/>
<evidence type="ECO:0000313" key="1">
    <source>
        <dbReference type="EMBL" id="KQD08221.1"/>
    </source>
</evidence>
<organism evidence="1 2">
    <name type="scientific">Acinetobacter baumannii</name>
    <dbReference type="NCBI Taxonomy" id="470"/>
    <lineage>
        <taxon>Bacteria</taxon>
        <taxon>Pseudomonadati</taxon>
        <taxon>Pseudomonadota</taxon>
        <taxon>Gammaproteobacteria</taxon>
        <taxon>Moraxellales</taxon>
        <taxon>Moraxellaceae</taxon>
        <taxon>Acinetobacter</taxon>
        <taxon>Acinetobacter calcoaceticus/baumannii complex</taxon>
    </lineage>
</organism>
<gene>
    <name evidence="1" type="ORF">APD06_17250</name>
</gene>
<sequence length="62" mass="7061">MEKRKRVFTVESVRRLNQMLRDNPGITAEDIPLSAEGRKVVRNFKPDMDAVNAAFNKAMQGL</sequence>
<name>A0AB73F7R0_ACIBA</name>
<evidence type="ECO:0000313" key="2">
    <source>
        <dbReference type="Proteomes" id="UP000051322"/>
    </source>
</evidence>
<reference evidence="1 2" key="1">
    <citation type="submission" date="2015-10" db="EMBL/GenBank/DDBJ databases">
        <title>The utility of whole genome sequencing in characterizing Acinetobacter epidemiology and analyzing hospital outbreaks.</title>
        <authorList>
            <person name="Ozer E.A."/>
            <person name="Fitzpatrick M.A."/>
            <person name="Hauser A.R."/>
        </authorList>
    </citation>
    <scope>NUCLEOTIDE SEQUENCE [LARGE SCALE GENOMIC DNA]</scope>
    <source>
        <strain evidence="1 2">ABBL059</strain>
    </source>
</reference>
<comment type="caution">
    <text evidence="1">The sequence shown here is derived from an EMBL/GenBank/DDBJ whole genome shotgun (WGS) entry which is preliminary data.</text>
</comment>
<dbReference type="Proteomes" id="UP000051322">
    <property type="component" value="Unassembled WGS sequence"/>
</dbReference>
<accession>A0AB73F7R0</accession>
<protein>
    <submittedName>
        <fullName evidence="1">Uncharacterized protein</fullName>
    </submittedName>
</protein>
<dbReference type="RefSeq" id="WP_049082758.1">
    <property type="nucleotide sequence ID" value="NZ_CP142393.1"/>
</dbReference>